<keyword evidence="4" id="KW-1185">Reference proteome</keyword>
<organism evidence="3 4">
    <name type="scientific">Brucella endophytica</name>
    <dbReference type="NCBI Taxonomy" id="1963359"/>
    <lineage>
        <taxon>Bacteria</taxon>
        <taxon>Pseudomonadati</taxon>
        <taxon>Pseudomonadota</taxon>
        <taxon>Alphaproteobacteria</taxon>
        <taxon>Hyphomicrobiales</taxon>
        <taxon>Brucellaceae</taxon>
        <taxon>Brucella/Ochrobactrum group</taxon>
        <taxon>Brucella</taxon>
    </lineage>
</organism>
<evidence type="ECO:0000259" key="2">
    <source>
        <dbReference type="Pfam" id="PF11972"/>
    </source>
</evidence>
<accession>A0A916SG20</accession>
<dbReference type="NCBIfam" id="NF040876">
    <property type="entry name" value="RHE_PE00001_fam"/>
    <property type="match status" value="1"/>
</dbReference>
<dbReference type="EMBL" id="BMHH01000008">
    <property type="protein sequence ID" value="GGA94565.1"/>
    <property type="molecule type" value="Genomic_DNA"/>
</dbReference>
<dbReference type="InterPro" id="IPR011670">
    <property type="entry name" value="DUF1612"/>
</dbReference>
<dbReference type="AlphaFoldDB" id="A0A916SG20"/>
<evidence type="ECO:0000313" key="3">
    <source>
        <dbReference type="EMBL" id="GGA94565.1"/>
    </source>
</evidence>
<name>A0A916SG20_9HYPH</name>
<dbReference type="Pfam" id="PF07756">
    <property type="entry name" value="DUF1612"/>
    <property type="match status" value="1"/>
</dbReference>
<reference evidence="3" key="1">
    <citation type="journal article" date="2014" name="Int. J. Syst. Evol. Microbiol.">
        <title>Complete genome sequence of Corynebacterium casei LMG S-19264T (=DSM 44701T), isolated from a smear-ripened cheese.</title>
        <authorList>
            <consortium name="US DOE Joint Genome Institute (JGI-PGF)"/>
            <person name="Walter F."/>
            <person name="Albersmeier A."/>
            <person name="Kalinowski J."/>
            <person name="Ruckert C."/>
        </authorList>
    </citation>
    <scope>NUCLEOTIDE SEQUENCE</scope>
    <source>
        <strain evidence="3">CGMCC 1.15082</strain>
    </source>
</reference>
<comment type="caution">
    <text evidence="3">The sequence shown here is derived from an EMBL/GenBank/DDBJ whole genome shotgun (WGS) entry which is preliminary data.</text>
</comment>
<reference evidence="3" key="2">
    <citation type="submission" date="2020-09" db="EMBL/GenBank/DDBJ databases">
        <authorList>
            <person name="Sun Q."/>
            <person name="Zhou Y."/>
        </authorList>
    </citation>
    <scope>NUCLEOTIDE SEQUENCE</scope>
    <source>
        <strain evidence="3">CGMCC 1.15082</strain>
    </source>
</reference>
<evidence type="ECO:0000313" key="4">
    <source>
        <dbReference type="Proteomes" id="UP000646478"/>
    </source>
</evidence>
<dbReference type="Proteomes" id="UP000646478">
    <property type="component" value="Unassembled WGS sequence"/>
</dbReference>
<protein>
    <recommendedName>
        <fullName evidence="5">DUF1612 domain-containing protein</fullName>
    </recommendedName>
</protein>
<sequence>MVTRYGEDAVRSIPWADIASPLVAAEEAVARLDERLARSPVRSGLIERFHFHDAVAALWLEGELVQLEDLVLHDAHMDIRTPTHELTRAHAVLRARRQISTRRPDWALGRKGVRQLSGGGALDVTMGGGEEGEGAVGVAAGLDAAALDTEDKLAAEFAAIDAVLARASAVLDGATVARPTAPLPRDPLIFDPEWDEAARLDDWRAVLDRSADLPPVLAAAILWDVWEEIGPLQRRGWLGTLLIEALLRQRGKTKTHLLALNSGLRAIARDRRRHRDRTTRLKAFLAAVSEAAALGLKEHDRLTLAHEQMQRRTGNRRQNSRLPQFVDFVLARPLVSSAMIEKELEISTRGALNLVGELGLREITGRGRYRAWAIM</sequence>
<proteinExistence type="predicted"/>
<dbReference type="Pfam" id="PF11972">
    <property type="entry name" value="HTH_13"/>
    <property type="match status" value="1"/>
</dbReference>
<feature type="domain" description="HTH DNA binding" evidence="2">
    <location>
        <begin position="322"/>
        <end position="375"/>
    </location>
</feature>
<dbReference type="InterPro" id="IPR021068">
    <property type="entry name" value="HTH_DNA-bd"/>
</dbReference>
<dbReference type="RefSeq" id="WP_188824362.1">
    <property type="nucleotide sequence ID" value="NZ_BMHH01000008.1"/>
</dbReference>
<evidence type="ECO:0008006" key="5">
    <source>
        <dbReference type="Google" id="ProtNLM"/>
    </source>
</evidence>
<evidence type="ECO:0000259" key="1">
    <source>
        <dbReference type="Pfam" id="PF07756"/>
    </source>
</evidence>
<gene>
    <name evidence="3" type="ORF">GCM10011491_23560</name>
</gene>
<dbReference type="InterPro" id="IPR048017">
    <property type="entry name" value="Y4cF-like"/>
</dbReference>
<feature type="domain" description="DUF1612" evidence="1">
    <location>
        <begin position="188"/>
        <end position="313"/>
    </location>
</feature>